<evidence type="ECO:0000313" key="1">
    <source>
        <dbReference type="EMBL" id="KAK9417570.1"/>
    </source>
</evidence>
<sequence>MASQIVRPFELLPAELILEMMKNMGVSELTAFALSNKKLCGIFQGNRASIMTAVLLRTVELDPMLLLYTIDKRDFSADAMLHPRRISVDVGRGPDKHIDFIQSAVAFRDGKLICPRKIILGIQDLDRLWNMMKIVDWWVEVYPRLRWHKTPEDTRCLKPSEEHRLRKAIARWWLYSECFHGKYARSPFLPRILETDDRLYHLRLMSSIEIRELEDLWETLRGAVQRDVCSSISCKDWDRVPWGWDDWRTKDIVSTYMKLDPAQLKYLIQESPRLGKPIIINAARQSQPDFSEQQETLYSAIQTVLQERLLLMSNAFTDIPSSGIVDEDCFYDEKNIFTADAWPTGKPPLSRQEIMSYPTRPPKYVPYGDDGRDLDFQF</sequence>
<proteinExistence type="predicted"/>
<accession>A0ABR2UT87</accession>
<gene>
    <name evidence="1" type="ORF">SUNI508_08721</name>
</gene>
<dbReference type="EMBL" id="JARVKF010000397">
    <property type="protein sequence ID" value="KAK9417570.1"/>
    <property type="molecule type" value="Genomic_DNA"/>
</dbReference>
<name>A0ABR2UT87_9PEZI</name>
<evidence type="ECO:0000313" key="2">
    <source>
        <dbReference type="Proteomes" id="UP001408356"/>
    </source>
</evidence>
<dbReference type="Proteomes" id="UP001408356">
    <property type="component" value="Unassembled WGS sequence"/>
</dbReference>
<keyword evidence="2" id="KW-1185">Reference proteome</keyword>
<protein>
    <submittedName>
        <fullName evidence="1">F-box domain-containing protein</fullName>
    </submittedName>
</protein>
<comment type="caution">
    <text evidence="1">The sequence shown here is derived from an EMBL/GenBank/DDBJ whole genome shotgun (WGS) entry which is preliminary data.</text>
</comment>
<reference evidence="1 2" key="1">
    <citation type="journal article" date="2024" name="J. Plant Pathol.">
        <title>Sequence and assembly of the genome of Seiridium unicorne, isolate CBS 538.82, causal agent of cypress canker disease.</title>
        <authorList>
            <person name="Scali E."/>
            <person name="Rocca G.D."/>
            <person name="Danti R."/>
            <person name="Garbelotto M."/>
            <person name="Barberini S."/>
            <person name="Baroncelli R."/>
            <person name="Emiliani G."/>
        </authorList>
    </citation>
    <scope>NUCLEOTIDE SEQUENCE [LARGE SCALE GENOMIC DNA]</scope>
    <source>
        <strain evidence="1 2">BM-138-508</strain>
    </source>
</reference>
<organism evidence="1 2">
    <name type="scientific">Seiridium unicorne</name>
    <dbReference type="NCBI Taxonomy" id="138068"/>
    <lineage>
        <taxon>Eukaryota</taxon>
        <taxon>Fungi</taxon>
        <taxon>Dikarya</taxon>
        <taxon>Ascomycota</taxon>
        <taxon>Pezizomycotina</taxon>
        <taxon>Sordariomycetes</taxon>
        <taxon>Xylariomycetidae</taxon>
        <taxon>Amphisphaeriales</taxon>
        <taxon>Sporocadaceae</taxon>
        <taxon>Seiridium</taxon>
    </lineage>
</organism>